<dbReference type="HAMAP" id="MF_00772">
    <property type="entry name" value="OGT"/>
    <property type="match status" value="1"/>
</dbReference>
<dbReference type="Proteomes" id="UP001199296">
    <property type="component" value="Unassembled WGS sequence"/>
</dbReference>
<feature type="active site" description="Nucleophile; methyl group acceptor" evidence="9">
    <location>
        <position position="138"/>
    </location>
</feature>
<dbReference type="RefSeq" id="WP_229343131.1">
    <property type="nucleotide sequence ID" value="NZ_JAJFAT010000001.1"/>
</dbReference>
<dbReference type="SUPFAM" id="SSF46767">
    <property type="entry name" value="Methylated DNA-protein cysteine methyltransferase, C-terminal domain"/>
    <property type="match status" value="1"/>
</dbReference>
<evidence type="ECO:0000313" key="12">
    <source>
        <dbReference type="EMBL" id="MCC3143853.1"/>
    </source>
</evidence>
<keyword evidence="6 9" id="KW-0227">DNA damage</keyword>
<gene>
    <name evidence="12" type="ORF">LJ207_00740</name>
</gene>
<dbReference type="PROSITE" id="PS00374">
    <property type="entry name" value="MGMT"/>
    <property type="match status" value="1"/>
</dbReference>
<dbReference type="AlphaFoldDB" id="A0AAW4WW59"/>
<feature type="domain" description="Methylguanine DNA methyltransferase ribonuclease-like" evidence="11">
    <location>
        <begin position="9"/>
        <end position="81"/>
    </location>
</feature>
<comment type="subcellular location">
    <subcellularLocation>
        <location evidence="9">Cytoplasm</location>
    </subcellularLocation>
</comment>
<proteinExistence type="inferred from homology"/>
<evidence type="ECO:0000256" key="6">
    <source>
        <dbReference type="ARBA" id="ARBA00022763"/>
    </source>
</evidence>
<dbReference type="GO" id="GO:0006307">
    <property type="term" value="P:DNA alkylation repair"/>
    <property type="evidence" value="ECO:0007669"/>
    <property type="project" value="UniProtKB-UniRule"/>
</dbReference>
<evidence type="ECO:0000256" key="3">
    <source>
        <dbReference type="ARBA" id="ARBA00022490"/>
    </source>
</evidence>
<dbReference type="InterPro" id="IPR023546">
    <property type="entry name" value="MGMT"/>
</dbReference>
<dbReference type="InterPro" id="IPR036217">
    <property type="entry name" value="MethylDNA_cys_MeTrfase_DNAb"/>
</dbReference>
<dbReference type="PANTHER" id="PTHR10815">
    <property type="entry name" value="METHYLATED-DNA--PROTEIN-CYSTEINE METHYLTRANSFERASE"/>
    <property type="match status" value="1"/>
</dbReference>
<comment type="caution">
    <text evidence="12">The sequence shown here is derived from an EMBL/GenBank/DDBJ whole genome shotgun (WGS) entry which is preliminary data.</text>
</comment>
<evidence type="ECO:0000256" key="8">
    <source>
        <dbReference type="ARBA" id="ARBA00049348"/>
    </source>
</evidence>
<dbReference type="EC" id="2.1.1.63" evidence="9"/>
<dbReference type="EMBL" id="JAJFAT010000001">
    <property type="protein sequence ID" value="MCC3143853.1"/>
    <property type="molecule type" value="Genomic_DNA"/>
</dbReference>
<organism evidence="12 13">
    <name type="scientific">Halanaerobium polyolivorans</name>
    <dbReference type="NCBI Taxonomy" id="2886943"/>
    <lineage>
        <taxon>Bacteria</taxon>
        <taxon>Bacillati</taxon>
        <taxon>Bacillota</taxon>
        <taxon>Clostridia</taxon>
        <taxon>Halanaerobiales</taxon>
        <taxon>Halanaerobiaceae</taxon>
        <taxon>Halanaerobium</taxon>
    </lineage>
</organism>
<evidence type="ECO:0000256" key="2">
    <source>
        <dbReference type="ARBA" id="ARBA00008711"/>
    </source>
</evidence>
<reference evidence="12 13" key="1">
    <citation type="submission" date="2021-10" db="EMBL/GenBank/DDBJ databases">
        <authorList>
            <person name="Grouzdev D.S."/>
            <person name="Pantiukh K.S."/>
            <person name="Krutkina M.S."/>
        </authorList>
    </citation>
    <scope>NUCLEOTIDE SEQUENCE [LARGE SCALE GENOMIC DNA]</scope>
    <source>
        <strain evidence="12 13">Z-7514</strain>
    </source>
</reference>
<dbReference type="FunFam" id="1.10.10.10:FF:000214">
    <property type="entry name" value="Methylated-DNA--protein-cysteine methyltransferase"/>
    <property type="match status" value="1"/>
</dbReference>
<dbReference type="InterPro" id="IPR001497">
    <property type="entry name" value="MethylDNA_cys_MeTrfase_AS"/>
</dbReference>
<keyword evidence="7 9" id="KW-0234">DNA repair</keyword>
<dbReference type="Pfam" id="PF02870">
    <property type="entry name" value="Methyltransf_1N"/>
    <property type="match status" value="1"/>
</dbReference>
<feature type="domain" description="Methylated-DNA-[protein]-cysteine S-methyltransferase DNA binding" evidence="10">
    <location>
        <begin position="87"/>
        <end position="166"/>
    </location>
</feature>
<name>A0AAW4WW59_9FIRM</name>
<evidence type="ECO:0000259" key="11">
    <source>
        <dbReference type="Pfam" id="PF02870"/>
    </source>
</evidence>
<dbReference type="Pfam" id="PF01035">
    <property type="entry name" value="DNA_binding_1"/>
    <property type="match status" value="1"/>
</dbReference>
<sequence>MNSLEKKSYLTYYPSPIGILKIKFNNSALLRIDFEDKVREIKNNCRENFYQDKKVLKIYNMIFDQLNQYFMGERKKFDLPLCLNGSQFQLKVWNYLKKIPYAKTISYLELAKAIDKPAAARAVGQANNNNPISIIIPCHRVIASDGSLKGYADGLWRKKWLLEHEKRKTQKIRKEDFFCLRN</sequence>
<evidence type="ECO:0000256" key="7">
    <source>
        <dbReference type="ARBA" id="ARBA00023204"/>
    </source>
</evidence>
<accession>A0AAW4WW59</accession>
<dbReference type="SUPFAM" id="SSF53155">
    <property type="entry name" value="Methylated DNA-protein cysteine methyltransferase domain"/>
    <property type="match status" value="1"/>
</dbReference>
<dbReference type="CDD" id="cd06445">
    <property type="entry name" value="ATase"/>
    <property type="match status" value="1"/>
</dbReference>
<evidence type="ECO:0000256" key="9">
    <source>
        <dbReference type="HAMAP-Rule" id="MF_00772"/>
    </source>
</evidence>
<dbReference type="InterPro" id="IPR036631">
    <property type="entry name" value="MGMT_N_sf"/>
</dbReference>
<evidence type="ECO:0000259" key="10">
    <source>
        <dbReference type="Pfam" id="PF01035"/>
    </source>
</evidence>
<evidence type="ECO:0000256" key="4">
    <source>
        <dbReference type="ARBA" id="ARBA00022603"/>
    </source>
</evidence>
<dbReference type="InterPro" id="IPR036388">
    <property type="entry name" value="WH-like_DNA-bd_sf"/>
</dbReference>
<dbReference type="InterPro" id="IPR008332">
    <property type="entry name" value="MethylG_MeTrfase_N"/>
</dbReference>
<evidence type="ECO:0000313" key="13">
    <source>
        <dbReference type="Proteomes" id="UP001199296"/>
    </source>
</evidence>
<comment type="function">
    <text evidence="9">Involved in the cellular defense against the biological effects of O6-methylguanine (O6-MeG) and O4-methylthymine (O4-MeT) in DNA. Repairs the methylated nucleobase in DNA by stoichiometrically transferring the methyl group to a cysteine residue in the enzyme. This is a suicide reaction: the enzyme is irreversibly inactivated.</text>
</comment>
<comment type="miscellaneous">
    <text evidence="9">This enzyme catalyzes only one turnover and therefore is not strictly catalytic. According to one definition, an enzyme is a biocatalyst that acts repeatedly and over many reaction cycles.</text>
</comment>
<evidence type="ECO:0000256" key="1">
    <source>
        <dbReference type="ARBA" id="ARBA00001286"/>
    </source>
</evidence>
<evidence type="ECO:0000256" key="5">
    <source>
        <dbReference type="ARBA" id="ARBA00022679"/>
    </source>
</evidence>
<dbReference type="Gene3D" id="1.10.10.10">
    <property type="entry name" value="Winged helix-like DNA-binding domain superfamily/Winged helix DNA-binding domain"/>
    <property type="match status" value="1"/>
</dbReference>
<dbReference type="GO" id="GO:0005737">
    <property type="term" value="C:cytoplasm"/>
    <property type="evidence" value="ECO:0007669"/>
    <property type="project" value="UniProtKB-SubCell"/>
</dbReference>
<dbReference type="InterPro" id="IPR014048">
    <property type="entry name" value="MethylDNA_cys_MeTrfase_DNA-bd"/>
</dbReference>
<protein>
    <recommendedName>
        <fullName evidence="9">Methylated-DNA--protein-cysteine methyltransferase</fullName>
        <ecNumber evidence="9">2.1.1.63</ecNumber>
    </recommendedName>
    <alternativeName>
        <fullName evidence="9">6-O-methylguanine-DNA methyltransferase</fullName>
        <shortName evidence="9">MGMT</shortName>
    </alternativeName>
    <alternativeName>
        <fullName evidence="9">O-6-methylguanine-DNA-alkyltransferase</fullName>
    </alternativeName>
</protein>
<keyword evidence="4 9" id="KW-0489">Methyltransferase</keyword>
<dbReference type="Gene3D" id="3.30.160.70">
    <property type="entry name" value="Methylated DNA-protein cysteine methyltransferase domain"/>
    <property type="match status" value="1"/>
</dbReference>
<dbReference type="NCBIfam" id="TIGR00589">
    <property type="entry name" value="ogt"/>
    <property type="match status" value="1"/>
</dbReference>
<comment type="similarity">
    <text evidence="2 9">Belongs to the MGMT family.</text>
</comment>
<keyword evidence="5 9" id="KW-0808">Transferase</keyword>
<comment type="catalytic activity">
    <reaction evidence="1 9">
        <text>a 4-O-methyl-thymidine in DNA + L-cysteinyl-[protein] = a thymidine in DNA + S-methyl-L-cysteinyl-[protein]</text>
        <dbReference type="Rhea" id="RHEA:53428"/>
        <dbReference type="Rhea" id="RHEA-COMP:10131"/>
        <dbReference type="Rhea" id="RHEA-COMP:10132"/>
        <dbReference type="Rhea" id="RHEA-COMP:13555"/>
        <dbReference type="Rhea" id="RHEA-COMP:13556"/>
        <dbReference type="ChEBI" id="CHEBI:29950"/>
        <dbReference type="ChEBI" id="CHEBI:82612"/>
        <dbReference type="ChEBI" id="CHEBI:137386"/>
        <dbReference type="ChEBI" id="CHEBI:137387"/>
        <dbReference type="EC" id="2.1.1.63"/>
    </reaction>
</comment>
<keyword evidence="3 9" id="KW-0963">Cytoplasm</keyword>
<dbReference type="PANTHER" id="PTHR10815:SF13">
    <property type="entry name" value="METHYLATED-DNA--PROTEIN-CYSTEINE METHYLTRANSFERASE"/>
    <property type="match status" value="1"/>
</dbReference>
<dbReference type="GO" id="GO:0003908">
    <property type="term" value="F:methylated-DNA-[protein]-cysteine S-methyltransferase activity"/>
    <property type="evidence" value="ECO:0007669"/>
    <property type="project" value="UniProtKB-UniRule"/>
</dbReference>
<keyword evidence="13" id="KW-1185">Reference proteome</keyword>
<dbReference type="GO" id="GO:0032259">
    <property type="term" value="P:methylation"/>
    <property type="evidence" value="ECO:0007669"/>
    <property type="project" value="UniProtKB-KW"/>
</dbReference>
<comment type="catalytic activity">
    <reaction evidence="8 9">
        <text>a 6-O-methyl-2'-deoxyguanosine in DNA + L-cysteinyl-[protein] = S-methyl-L-cysteinyl-[protein] + a 2'-deoxyguanosine in DNA</text>
        <dbReference type="Rhea" id="RHEA:24000"/>
        <dbReference type="Rhea" id="RHEA-COMP:10131"/>
        <dbReference type="Rhea" id="RHEA-COMP:10132"/>
        <dbReference type="Rhea" id="RHEA-COMP:11367"/>
        <dbReference type="Rhea" id="RHEA-COMP:11368"/>
        <dbReference type="ChEBI" id="CHEBI:29950"/>
        <dbReference type="ChEBI" id="CHEBI:82612"/>
        <dbReference type="ChEBI" id="CHEBI:85445"/>
        <dbReference type="ChEBI" id="CHEBI:85448"/>
        <dbReference type="EC" id="2.1.1.63"/>
    </reaction>
</comment>